<name>A0ABD4B4N5_HELPX</name>
<proteinExistence type="predicted"/>
<dbReference type="EMBL" id="LIXH01000030">
    <property type="protein sequence ID" value="KOS32565.1"/>
    <property type="molecule type" value="Genomic_DNA"/>
</dbReference>
<protein>
    <recommendedName>
        <fullName evidence="3">Cag pathogenicity island protein</fullName>
    </recommendedName>
</protein>
<dbReference type="AlphaFoldDB" id="A0ABD4B4N5"/>
<evidence type="ECO:0000313" key="2">
    <source>
        <dbReference type="Proteomes" id="UP000037777"/>
    </source>
</evidence>
<dbReference type="Proteomes" id="UP000037777">
    <property type="component" value="Unassembled WGS sequence"/>
</dbReference>
<comment type="caution">
    <text evidence="1">The sequence shown here is derived from an EMBL/GenBank/DDBJ whole genome shotgun (WGS) entry which is preliminary data.</text>
</comment>
<sequence length="60" mass="7482">MKNSPLQPTTKNPLKSTFLRDHRLLFARFFNCKKCFEYFLNKMRNKIKFFECFLRIRLNF</sequence>
<gene>
    <name evidence="1" type="ORF">AM496_05885</name>
</gene>
<reference evidence="1 2" key="1">
    <citation type="submission" date="2015-08" db="EMBL/GenBank/DDBJ databases">
        <title>Comparative genomics of Helicobacter pylori strains.</title>
        <authorList>
            <person name="Kumar N."/>
            <person name="Albert M.J."/>
            <person name="Al-Akbal H.M."/>
            <person name="Ahmed N."/>
        </authorList>
    </citation>
    <scope>NUCLEOTIDE SEQUENCE [LARGE SCALE GENOMIC DNA]</scope>
    <source>
        <strain evidence="1 2">59</strain>
    </source>
</reference>
<evidence type="ECO:0008006" key="3">
    <source>
        <dbReference type="Google" id="ProtNLM"/>
    </source>
</evidence>
<organism evidence="1 2">
    <name type="scientific">Helicobacter pylori</name>
    <name type="common">Campylobacter pylori</name>
    <dbReference type="NCBI Taxonomy" id="210"/>
    <lineage>
        <taxon>Bacteria</taxon>
        <taxon>Pseudomonadati</taxon>
        <taxon>Campylobacterota</taxon>
        <taxon>Epsilonproteobacteria</taxon>
        <taxon>Campylobacterales</taxon>
        <taxon>Helicobacteraceae</taxon>
        <taxon>Helicobacter</taxon>
    </lineage>
</organism>
<evidence type="ECO:0000313" key="1">
    <source>
        <dbReference type="EMBL" id="KOS32565.1"/>
    </source>
</evidence>
<accession>A0ABD4B4N5</accession>